<organism evidence="3 4">
    <name type="scientific">Kitasatospora viridis</name>
    <dbReference type="NCBI Taxonomy" id="281105"/>
    <lineage>
        <taxon>Bacteria</taxon>
        <taxon>Bacillati</taxon>
        <taxon>Actinomycetota</taxon>
        <taxon>Actinomycetes</taxon>
        <taxon>Kitasatosporales</taxon>
        <taxon>Streptomycetaceae</taxon>
        <taxon>Kitasatospora</taxon>
    </lineage>
</organism>
<accession>A0A561SEQ2</accession>
<dbReference type="Gene3D" id="3.10.490.10">
    <property type="entry name" value="Gamma-glutamyl cyclotransferase-like"/>
    <property type="match status" value="1"/>
</dbReference>
<gene>
    <name evidence="3" type="ORF">FHX73_16497</name>
</gene>
<dbReference type="InterPro" id="IPR009288">
    <property type="entry name" value="AIG2-like_dom"/>
</dbReference>
<reference evidence="3 4" key="1">
    <citation type="submission" date="2019-06" db="EMBL/GenBank/DDBJ databases">
        <title>Sequencing the genomes of 1000 actinobacteria strains.</title>
        <authorList>
            <person name="Klenk H.-P."/>
        </authorList>
    </citation>
    <scope>NUCLEOTIDE SEQUENCE [LARGE SCALE GENOMIC DNA]</scope>
    <source>
        <strain evidence="3 4">DSM 44826</strain>
    </source>
</reference>
<dbReference type="EMBL" id="VIWT01000006">
    <property type="protein sequence ID" value="TWF73346.1"/>
    <property type="molecule type" value="Genomic_DNA"/>
</dbReference>
<evidence type="ECO:0000313" key="3">
    <source>
        <dbReference type="EMBL" id="TWF73346.1"/>
    </source>
</evidence>
<dbReference type="PANTHER" id="PTHR46112">
    <property type="entry name" value="AMINOPEPTIDASE"/>
    <property type="match status" value="1"/>
</dbReference>
<dbReference type="Gene3D" id="3.90.230.10">
    <property type="entry name" value="Creatinase/methionine aminopeptidase superfamily"/>
    <property type="match status" value="1"/>
</dbReference>
<dbReference type="CDD" id="cd06661">
    <property type="entry name" value="GGCT_like"/>
    <property type="match status" value="1"/>
</dbReference>
<sequence>MSDQLLFSYGTLQLPQVQRARFGRELVGSADALPGFRLDTVTITDPAVIADSGSDRHPMAVRSEDPGDAIEGTVLTLSPAELDAADHYEVEDYLRIKAELRSGAKAWVYVDSATAEDHRARRLLDAQQKATDLFDEVARRGIIAAGESEQAIGDRIRDLANDMFGTTKHWHKRIVRSGPHTLFPYKENPPDRVLEHDDIAFVDFGPIFEEFEADLGRTYVLGEDPGKLRLAADLPVVFEAGRRYFAEQPDITGAQLHAEIARLAREAGWTLGGTGHAGHLVGEFPHEKIDAAEIESYIAPGNTTPMRRTDRAGRVCHWILEVHLVDSARGFGGFHEQLLDLG</sequence>
<dbReference type="SUPFAM" id="SSF110857">
    <property type="entry name" value="Gamma-glutamyl cyclotransferase-like"/>
    <property type="match status" value="1"/>
</dbReference>
<feature type="domain" description="Gamma-glutamylcyclotransferase AIG2-like" evidence="2">
    <location>
        <begin position="6"/>
        <end position="113"/>
    </location>
</feature>
<protein>
    <submittedName>
        <fullName evidence="3">Gamma-glutamyl AIG2-like cyclotransferase</fullName>
    </submittedName>
</protein>
<dbReference type="Pfam" id="PF06094">
    <property type="entry name" value="GGACT"/>
    <property type="match status" value="1"/>
</dbReference>
<evidence type="ECO:0000259" key="2">
    <source>
        <dbReference type="Pfam" id="PF06094"/>
    </source>
</evidence>
<dbReference type="GO" id="GO:0016740">
    <property type="term" value="F:transferase activity"/>
    <property type="evidence" value="ECO:0007669"/>
    <property type="project" value="UniProtKB-KW"/>
</dbReference>
<evidence type="ECO:0000313" key="4">
    <source>
        <dbReference type="Proteomes" id="UP000317940"/>
    </source>
</evidence>
<dbReference type="InterPro" id="IPR050659">
    <property type="entry name" value="Peptidase_M24B"/>
</dbReference>
<comment type="caution">
    <text evidence="3">The sequence shown here is derived from an EMBL/GenBank/DDBJ whole genome shotgun (WGS) entry which is preliminary data.</text>
</comment>
<dbReference type="InterPro" id="IPR000994">
    <property type="entry name" value="Pept_M24"/>
</dbReference>
<name>A0A561SEQ2_9ACTN</name>
<dbReference type="InterPro" id="IPR036005">
    <property type="entry name" value="Creatinase/aminopeptidase-like"/>
</dbReference>
<evidence type="ECO:0000259" key="1">
    <source>
        <dbReference type="Pfam" id="PF00557"/>
    </source>
</evidence>
<dbReference type="SUPFAM" id="SSF55920">
    <property type="entry name" value="Creatinase/aminopeptidase"/>
    <property type="match status" value="1"/>
</dbReference>
<feature type="domain" description="Peptidase M24" evidence="1">
    <location>
        <begin position="124"/>
        <end position="306"/>
    </location>
</feature>
<keyword evidence="4" id="KW-1185">Reference proteome</keyword>
<dbReference type="PANTHER" id="PTHR46112:SF2">
    <property type="entry name" value="XAA-PRO AMINOPEPTIDASE P-RELATED"/>
    <property type="match status" value="1"/>
</dbReference>
<dbReference type="AlphaFoldDB" id="A0A561SEQ2"/>
<dbReference type="Proteomes" id="UP000317940">
    <property type="component" value="Unassembled WGS sequence"/>
</dbReference>
<dbReference type="CDD" id="cd01066">
    <property type="entry name" value="APP_MetAP"/>
    <property type="match status" value="1"/>
</dbReference>
<dbReference type="InterPro" id="IPR036568">
    <property type="entry name" value="GGCT-like_sf"/>
</dbReference>
<proteinExistence type="predicted"/>
<keyword evidence="3" id="KW-0808">Transferase</keyword>
<dbReference type="InterPro" id="IPR013024">
    <property type="entry name" value="GGCT-like"/>
</dbReference>
<dbReference type="Pfam" id="PF00557">
    <property type="entry name" value="Peptidase_M24"/>
    <property type="match status" value="1"/>
</dbReference>